<comment type="caution">
    <text evidence="1">The sequence shown here is derived from an EMBL/GenBank/DDBJ whole genome shotgun (WGS) entry which is preliminary data.</text>
</comment>
<protein>
    <submittedName>
        <fullName evidence="1">Uncharacterized protein</fullName>
    </submittedName>
</protein>
<organism evidence="1 2">
    <name type="scientific">Bradyrhizobium diazoefficiens SEMIA 5080</name>
    <dbReference type="NCBI Taxonomy" id="754504"/>
    <lineage>
        <taxon>Bacteria</taxon>
        <taxon>Pseudomonadati</taxon>
        <taxon>Pseudomonadota</taxon>
        <taxon>Alphaproteobacteria</taxon>
        <taxon>Hyphomicrobiales</taxon>
        <taxon>Nitrobacteraceae</taxon>
        <taxon>Bradyrhizobium</taxon>
    </lineage>
</organism>
<proteinExistence type="predicted"/>
<accession>A0A837C5X2</accession>
<evidence type="ECO:0000313" key="1">
    <source>
        <dbReference type="EMBL" id="KGJ64599.1"/>
    </source>
</evidence>
<name>A0A837C5X2_9BRAD</name>
<evidence type="ECO:0000313" key="2">
    <source>
        <dbReference type="Proteomes" id="UP000024900"/>
    </source>
</evidence>
<reference evidence="1 2" key="1">
    <citation type="journal article" date="2014" name="BMC Genomics">
        <title>Comparative genomics of Bradyrhizobium japonicum CPAC 15 and Bradyrhizobium diazoefficiens CPAC 7: elite model strains for understanding symbiotic performance with soybean.</title>
        <authorList>
            <person name="Siqueira A.F."/>
            <person name="Ormeno-Orrillo E."/>
            <person name="Souza R.C."/>
            <person name="Rodrigues E.P."/>
            <person name="Almeida L.G."/>
            <person name="Barcellos F.G."/>
            <person name="Batista J.S."/>
            <person name="Nakatami A.S."/>
            <person name="Martinez-Romero E."/>
            <person name="Vasconcelos A.T."/>
            <person name="Hungria M."/>
        </authorList>
    </citation>
    <scope>NUCLEOTIDE SEQUENCE [LARGE SCALE GENOMIC DNA]</scope>
    <source>
        <strain evidence="1 2">SEMIA 5080</strain>
    </source>
</reference>
<sequence>MRAVALTMDGDGEPLVRRPPARDDAVLALRIGVLGRGTRLRQPGKHDEEQGCDGAAELHDVLSRPKATAFNDDFTQPA</sequence>
<dbReference type="AlphaFoldDB" id="A0A837C5X2"/>
<dbReference type="Proteomes" id="UP000024900">
    <property type="component" value="Unassembled WGS sequence"/>
</dbReference>
<dbReference type="EMBL" id="ADOU02000007">
    <property type="protein sequence ID" value="KGJ64599.1"/>
    <property type="molecule type" value="Genomic_DNA"/>
</dbReference>
<gene>
    <name evidence="1" type="ORF">BJA5080_07299</name>
</gene>